<name>A0A177A6H4_9PEZI</name>
<dbReference type="Proteomes" id="UP000077154">
    <property type="component" value="Unassembled WGS sequence"/>
</dbReference>
<gene>
    <name evidence="1" type="ORF">VC83_07063</name>
</gene>
<dbReference type="AlphaFoldDB" id="A0A177A6H4"/>
<proteinExistence type="predicted"/>
<organism evidence="1">
    <name type="scientific">Pseudogymnoascus destructans</name>
    <dbReference type="NCBI Taxonomy" id="655981"/>
    <lineage>
        <taxon>Eukaryota</taxon>
        <taxon>Fungi</taxon>
        <taxon>Dikarya</taxon>
        <taxon>Ascomycota</taxon>
        <taxon>Pezizomycotina</taxon>
        <taxon>Leotiomycetes</taxon>
        <taxon>Thelebolales</taxon>
        <taxon>Thelebolaceae</taxon>
        <taxon>Pseudogymnoascus</taxon>
    </lineage>
</organism>
<dbReference type="RefSeq" id="XP_024322025.1">
    <property type="nucleotide sequence ID" value="XM_024470642.1"/>
</dbReference>
<evidence type="ECO:0000313" key="1">
    <source>
        <dbReference type="EMBL" id="OAF56733.1"/>
    </source>
</evidence>
<protein>
    <submittedName>
        <fullName evidence="1">Uncharacterized protein</fullName>
    </submittedName>
</protein>
<dbReference type="EMBL" id="KV441402">
    <property type="protein sequence ID" value="OAF56733.1"/>
    <property type="molecule type" value="Genomic_DNA"/>
</dbReference>
<sequence>MLDKPLPPSRGSTPSLLLKAEIEHLRQLLVHYHEEIRATKELVKGTSQGLEQAELSFFKMKEEEMRIQGECDASMATDTRIARGIWRGCTCPSHQAIYNGWPTHNADLTIAQCMRTCMYC</sequence>
<reference evidence="1" key="1">
    <citation type="submission" date="2016-03" db="EMBL/GenBank/DDBJ databases">
        <title>Updated assembly of Pseudogymnoascus destructans, the fungus causing white-nose syndrome of bats.</title>
        <authorList>
            <person name="Palmer J.M."/>
            <person name="Drees K.P."/>
            <person name="Foster J.T."/>
            <person name="Lindner D.L."/>
        </authorList>
    </citation>
    <scope>NUCLEOTIDE SEQUENCE [LARGE SCALE GENOMIC DNA]</scope>
    <source>
        <strain evidence="1">20631-21</strain>
    </source>
</reference>
<dbReference type="OrthoDB" id="10339753at2759"/>
<dbReference type="GeneID" id="36290113"/>
<accession>A0A177A6H4</accession>